<evidence type="ECO:0000313" key="2">
    <source>
        <dbReference type="EMBL" id="GFU38769.1"/>
    </source>
</evidence>
<protein>
    <submittedName>
        <fullName evidence="2">Uncharacterized protein</fullName>
    </submittedName>
</protein>
<feature type="region of interest" description="Disordered" evidence="1">
    <location>
        <begin position="88"/>
        <end position="132"/>
    </location>
</feature>
<organism evidence="2 3">
    <name type="scientific">Nephila pilipes</name>
    <name type="common">Giant wood spider</name>
    <name type="synonym">Nephila maculata</name>
    <dbReference type="NCBI Taxonomy" id="299642"/>
    <lineage>
        <taxon>Eukaryota</taxon>
        <taxon>Metazoa</taxon>
        <taxon>Ecdysozoa</taxon>
        <taxon>Arthropoda</taxon>
        <taxon>Chelicerata</taxon>
        <taxon>Arachnida</taxon>
        <taxon>Araneae</taxon>
        <taxon>Araneomorphae</taxon>
        <taxon>Entelegynae</taxon>
        <taxon>Araneoidea</taxon>
        <taxon>Nephilidae</taxon>
        <taxon>Nephila</taxon>
    </lineage>
</organism>
<dbReference type="EMBL" id="BMAW01084427">
    <property type="protein sequence ID" value="GFU38769.1"/>
    <property type="molecule type" value="Genomic_DNA"/>
</dbReference>
<name>A0A8X6UMU9_NEPPI</name>
<reference evidence="2" key="1">
    <citation type="submission" date="2020-08" db="EMBL/GenBank/DDBJ databases">
        <title>Multicomponent nature underlies the extraordinary mechanical properties of spider dragline silk.</title>
        <authorList>
            <person name="Kono N."/>
            <person name="Nakamura H."/>
            <person name="Mori M."/>
            <person name="Yoshida Y."/>
            <person name="Ohtoshi R."/>
            <person name="Malay A.D."/>
            <person name="Moran D.A.P."/>
            <person name="Tomita M."/>
            <person name="Numata K."/>
            <person name="Arakawa K."/>
        </authorList>
    </citation>
    <scope>NUCLEOTIDE SEQUENCE</scope>
</reference>
<feature type="compositionally biased region" description="Basic and acidic residues" evidence="1">
    <location>
        <begin position="97"/>
        <end position="114"/>
    </location>
</feature>
<proteinExistence type="predicted"/>
<dbReference type="OrthoDB" id="6422725at2759"/>
<dbReference type="Proteomes" id="UP000887013">
    <property type="component" value="Unassembled WGS sequence"/>
</dbReference>
<keyword evidence="3" id="KW-1185">Reference proteome</keyword>
<dbReference type="AlphaFoldDB" id="A0A8X6UMU9"/>
<accession>A0A8X6UMU9</accession>
<gene>
    <name evidence="2" type="ORF">NPIL_487141</name>
</gene>
<comment type="caution">
    <text evidence="2">The sequence shown here is derived from an EMBL/GenBank/DDBJ whole genome shotgun (WGS) entry which is preliminary data.</text>
</comment>
<evidence type="ECO:0000256" key="1">
    <source>
        <dbReference type="SAM" id="MobiDB-lite"/>
    </source>
</evidence>
<sequence length="143" mass="16546">MERRNTELVVDIVYNKFLILLEDIVTSMSGKSLLHFGLPEAIREQSIVINRHYMRELVYDVSQLMQVVSVCVSKFNYDQKKAYDDVLTSVESNSRAESSEEYPRDFDYDKDSDNKFVPPIDAQNISDSDDDDKERIVQIAACH</sequence>
<evidence type="ECO:0000313" key="3">
    <source>
        <dbReference type="Proteomes" id="UP000887013"/>
    </source>
</evidence>